<keyword evidence="9" id="KW-0175">Coiled coil</keyword>
<dbReference type="SMART" id="SM00283">
    <property type="entry name" value="MA"/>
    <property type="match status" value="1"/>
</dbReference>
<reference evidence="12" key="1">
    <citation type="submission" date="2024-05" db="EMBL/GenBank/DDBJ databases">
        <title>Campylobacter coli isolated from environmental waters in Slovenia.</title>
        <authorList>
            <person name="Zautner A.E."/>
            <person name="Bunk B."/>
            <person name="Riedel T."/>
            <person name="Sproeer C."/>
        </authorList>
    </citation>
    <scope>NUCLEOTIDE SEQUENCE</scope>
    <source>
        <strain evidence="12">CCS1377</strain>
    </source>
</reference>
<evidence type="ECO:0000256" key="8">
    <source>
        <dbReference type="PROSITE-ProRule" id="PRU00284"/>
    </source>
</evidence>
<evidence type="ECO:0000256" key="4">
    <source>
        <dbReference type="ARBA" id="ARBA00022692"/>
    </source>
</evidence>
<evidence type="ECO:0000313" key="12">
    <source>
        <dbReference type="EMBL" id="XBJ29601.1"/>
    </source>
</evidence>
<dbReference type="InterPro" id="IPR029151">
    <property type="entry name" value="Sensor-like_sf"/>
</dbReference>
<dbReference type="RefSeq" id="WP_348518802.1">
    <property type="nucleotide sequence ID" value="NZ_CP155620.1"/>
</dbReference>
<keyword evidence="3" id="KW-0145">Chemotaxis</keyword>
<feature type="transmembrane region" description="Helical" evidence="10">
    <location>
        <begin position="250"/>
        <end position="272"/>
    </location>
</feature>
<dbReference type="GO" id="GO:0006935">
    <property type="term" value="P:chemotaxis"/>
    <property type="evidence" value="ECO:0007669"/>
    <property type="project" value="UniProtKB-KW"/>
</dbReference>
<keyword evidence="6 10" id="KW-0472">Membrane</keyword>
<keyword evidence="7 8" id="KW-0807">Transducer</keyword>
<evidence type="ECO:0000256" key="9">
    <source>
        <dbReference type="SAM" id="Coils"/>
    </source>
</evidence>
<gene>
    <name evidence="12" type="ORF">AAH949_01835</name>
</gene>
<sequence>MANQERSVNSVSNSFNRYTLERKNALNVLAKGLKDFHYTQENIDKVYGLLKNTQESFKFELTYVGFEDSGLMLRSNKNHQSPQTSDYDPRKRSWYIEAKNAGVLIVTEPYKSVSSGKITVTYALPLYENGRFIGVVASDYDMQQFSNDVLAYGKTPQSYTQVLTDEGVIIFSEDPAKLLGSTELSKAIAKQYLQNNQMKARPAHTPLLVNVGAPKAVVCDRSSNAKYSICNIAEEAVYTDAINAILVKQILIGIVAIIVAFILMRFVIIANLKPIKAISKGLDSFFDYLNHKIEKPVLIDCQSKNEFGHMALEINENIHSIQKSLAKDISTVRQISSIGRNIESGNLNLRINENPINPQLQELKEVLNSMFEILETRIGTNINEIQRVFDSYKELDFTTNIAQAKGEVEKVSNILGEEIRKMLHASLSRGEDLKNKAGILKENMEQVSQRTDNQVSSIQESVAAVNQMNASMNSVAGRTEEVVKQSDDIREVTNVIRDIADQINLLALNAAIEAARAGEHGRGFAVVADEVRNLAERTQKSLEEIEANVNVLLQSINEMNESIKEQAQGIDQINNSITEIDHIMQQNTDFVKTTHLVANEIDIMANTIVSDVKRKKF</sequence>
<dbReference type="Pfam" id="PF00015">
    <property type="entry name" value="MCPsignal"/>
    <property type="match status" value="1"/>
</dbReference>
<dbReference type="EMBL" id="CP155620">
    <property type="protein sequence ID" value="XBJ29601.1"/>
    <property type="molecule type" value="Genomic_DNA"/>
</dbReference>
<proteinExistence type="predicted"/>
<name>A0AAU7E9E6_9BACT</name>
<evidence type="ECO:0000259" key="11">
    <source>
        <dbReference type="PROSITE" id="PS50111"/>
    </source>
</evidence>
<dbReference type="GO" id="GO:0007165">
    <property type="term" value="P:signal transduction"/>
    <property type="evidence" value="ECO:0007669"/>
    <property type="project" value="UniProtKB-KW"/>
</dbReference>
<dbReference type="Gene3D" id="3.30.450.20">
    <property type="entry name" value="PAS domain"/>
    <property type="match status" value="1"/>
</dbReference>
<evidence type="ECO:0000256" key="5">
    <source>
        <dbReference type="ARBA" id="ARBA00022989"/>
    </source>
</evidence>
<comment type="subcellular location">
    <subcellularLocation>
        <location evidence="1">Cell membrane</location>
        <topology evidence="1">Multi-pass membrane protein</topology>
    </subcellularLocation>
</comment>
<dbReference type="InterPro" id="IPR033479">
    <property type="entry name" value="dCache_1"/>
</dbReference>
<dbReference type="AlphaFoldDB" id="A0AAU7E9E6"/>
<protein>
    <submittedName>
        <fullName evidence="12">Methyl-accepting chemotaxis protein</fullName>
    </submittedName>
</protein>
<evidence type="ECO:0000256" key="2">
    <source>
        <dbReference type="ARBA" id="ARBA00022475"/>
    </source>
</evidence>
<organism evidence="12">
    <name type="scientific">Campylobacter sp. CCS1377</name>
    <dbReference type="NCBI Taxonomy" id="3158229"/>
    <lineage>
        <taxon>Bacteria</taxon>
        <taxon>Pseudomonadati</taxon>
        <taxon>Campylobacterota</taxon>
        <taxon>Epsilonproteobacteria</taxon>
        <taxon>Campylobacterales</taxon>
        <taxon>Campylobacteraceae</taxon>
        <taxon>Campylobacter</taxon>
    </lineage>
</organism>
<keyword evidence="5 10" id="KW-1133">Transmembrane helix</keyword>
<keyword evidence="4 10" id="KW-0812">Transmembrane</keyword>
<dbReference type="CDD" id="cd12913">
    <property type="entry name" value="PDC1_MCP_like"/>
    <property type="match status" value="1"/>
</dbReference>
<dbReference type="InterPro" id="IPR004089">
    <property type="entry name" value="MCPsignal_dom"/>
</dbReference>
<feature type="domain" description="Methyl-accepting transducer" evidence="11">
    <location>
        <begin position="442"/>
        <end position="602"/>
    </location>
</feature>
<dbReference type="PROSITE" id="PS50111">
    <property type="entry name" value="CHEMOTAXIS_TRANSDUC_2"/>
    <property type="match status" value="1"/>
</dbReference>
<evidence type="ECO:0000256" key="1">
    <source>
        <dbReference type="ARBA" id="ARBA00004651"/>
    </source>
</evidence>
<dbReference type="Gene3D" id="1.20.120.1530">
    <property type="match status" value="1"/>
</dbReference>
<feature type="coiled-coil region" evidence="9">
    <location>
        <begin position="528"/>
        <end position="562"/>
    </location>
</feature>
<evidence type="ECO:0000256" key="6">
    <source>
        <dbReference type="ARBA" id="ARBA00023136"/>
    </source>
</evidence>
<evidence type="ECO:0000256" key="3">
    <source>
        <dbReference type="ARBA" id="ARBA00022500"/>
    </source>
</evidence>
<dbReference type="Gene3D" id="1.10.287.950">
    <property type="entry name" value="Methyl-accepting chemotaxis protein"/>
    <property type="match status" value="1"/>
</dbReference>
<accession>A0AAU7E9E6</accession>
<evidence type="ECO:0000256" key="7">
    <source>
        <dbReference type="ARBA" id="ARBA00023224"/>
    </source>
</evidence>
<dbReference type="PANTHER" id="PTHR32089:SF112">
    <property type="entry name" value="LYSOZYME-LIKE PROTEIN-RELATED"/>
    <property type="match status" value="1"/>
</dbReference>
<dbReference type="SUPFAM" id="SSF58104">
    <property type="entry name" value="Methyl-accepting chemotaxis protein (MCP) signaling domain"/>
    <property type="match status" value="1"/>
</dbReference>
<dbReference type="PANTHER" id="PTHR32089">
    <property type="entry name" value="METHYL-ACCEPTING CHEMOTAXIS PROTEIN MCPB"/>
    <property type="match status" value="1"/>
</dbReference>
<dbReference type="GO" id="GO:0005886">
    <property type="term" value="C:plasma membrane"/>
    <property type="evidence" value="ECO:0007669"/>
    <property type="project" value="UniProtKB-SubCell"/>
</dbReference>
<dbReference type="Pfam" id="PF02743">
    <property type="entry name" value="dCache_1"/>
    <property type="match status" value="1"/>
</dbReference>
<keyword evidence="2" id="KW-1003">Cell membrane</keyword>
<dbReference type="SUPFAM" id="SSF103190">
    <property type="entry name" value="Sensory domain-like"/>
    <property type="match status" value="1"/>
</dbReference>
<evidence type="ECO:0000256" key="10">
    <source>
        <dbReference type="SAM" id="Phobius"/>
    </source>
</evidence>